<reference evidence="1 2" key="1">
    <citation type="submission" date="2022-10" db="EMBL/GenBank/DDBJ databases">
        <title>The complete genomes of actinobacterial strains from the NBC collection.</title>
        <authorList>
            <person name="Joergensen T.S."/>
            <person name="Alvarez Arevalo M."/>
            <person name="Sterndorff E.B."/>
            <person name="Faurdal D."/>
            <person name="Vuksanovic O."/>
            <person name="Mourched A.-S."/>
            <person name="Charusanti P."/>
            <person name="Shaw S."/>
            <person name="Blin K."/>
            <person name="Weber T."/>
        </authorList>
    </citation>
    <scope>NUCLEOTIDE SEQUENCE [LARGE SCALE GENOMIC DNA]</scope>
    <source>
        <strain evidence="1 2">NBC_01247</strain>
    </source>
</reference>
<evidence type="ECO:0000313" key="2">
    <source>
        <dbReference type="Proteomes" id="UP001432014"/>
    </source>
</evidence>
<protein>
    <submittedName>
        <fullName evidence="1">Asp23/Gls24 family envelope stress response protein</fullName>
    </submittedName>
</protein>
<proteinExistence type="predicted"/>
<dbReference type="EMBL" id="CP108482">
    <property type="protein sequence ID" value="WUS60330.1"/>
    <property type="molecule type" value="Genomic_DNA"/>
</dbReference>
<name>A0ABZ1WI31_9ACTN</name>
<keyword evidence="2" id="KW-1185">Reference proteome</keyword>
<dbReference type="Proteomes" id="UP001432014">
    <property type="component" value="Chromosome"/>
</dbReference>
<organism evidence="1 2">
    <name type="scientific">Kitasatospora herbaricolor</name>
    <dbReference type="NCBI Taxonomy" id="68217"/>
    <lineage>
        <taxon>Bacteria</taxon>
        <taxon>Bacillati</taxon>
        <taxon>Actinomycetota</taxon>
        <taxon>Actinomycetes</taxon>
        <taxon>Kitasatosporales</taxon>
        <taxon>Streptomycetaceae</taxon>
        <taxon>Kitasatospora</taxon>
    </lineage>
</organism>
<sequence length="112" mass="11977">MNAGPVPPRERGATTVPPHVVTRIATRTGRQVLAERTGASTLPRVSASVHLGTARLHLALALPYPIDLAPACRDIQRAVADQVGRLTGLRITEVTLDIRHLDAGTAERGRVH</sequence>
<gene>
    <name evidence="1" type="ORF">OG469_35490</name>
</gene>
<accession>A0ABZ1WI31</accession>
<dbReference type="RefSeq" id="WP_329493579.1">
    <property type="nucleotide sequence ID" value="NZ_CP108460.1"/>
</dbReference>
<evidence type="ECO:0000313" key="1">
    <source>
        <dbReference type="EMBL" id="WUS60330.1"/>
    </source>
</evidence>